<keyword evidence="2" id="KW-1133">Transmembrane helix</keyword>
<dbReference type="AlphaFoldDB" id="L1IE12"/>
<proteinExistence type="predicted"/>
<dbReference type="Proteomes" id="UP000011087">
    <property type="component" value="Unassembled WGS sequence"/>
</dbReference>
<evidence type="ECO:0000256" key="2">
    <source>
        <dbReference type="SAM" id="Phobius"/>
    </source>
</evidence>
<keyword evidence="2" id="KW-0812">Transmembrane</keyword>
<dbReference type="OrthoDB" id="2020070at2759"/>
<dbReference type="OMA" id="WHIYHAW"/>
<dbReference type="eggNOG" id="ENOG502QR4V">
    <property type="taxonomic scope" value="Eukaryota"/>
</dbReference>
<dbReference type="KEGG" id="gtt:GUITHDRAFT_147205"/>
<dbReference type="STRING" id="905079.L1IE12"/>
<organism evidence="3">
    <name type="scientific">Guillardia theta (strain CCMP2712)</name>
    <name type="common">Cryptophyte</name>
    <dbReference type="NCBI Taxonomy" id="905079"/>
    <lineage>
        <taxon>Eukaryota</taxon>
        <taxon>Cryptophyceae</taxon>
        <taxon>Pyrenomonadales</taxon>
        <taxon>Geminigeraceae</taxon>
        <taxon>Guillardia</taxon>
    </lineage>
</organism>
<evidence type="ECO:0000313" key="3">
    <source>
        <dbReference type="EMBL" id="EKX34511.1"/>
    </source>
</evidence>
<evidence type="ECO:0000313" key="5">
    <source>
        <dbReference type="Proteomes" id="UP000011087"/>
    </source>
</evidence>
<dbReference type="Gene3D" id="3.90.550.10">
    <property type="entry name" value="Spore Coat Polysaccharide Biosynthesis Protein SpsA, Chain A"/>
    <property type="match status" value="1"/>
</dbReference>
<dbReference type="PANTHER" id="PTHR33604">
    <property type="entry name" value="OSJNBA0004B13.7 PROTEIN"/>
    <property type="match status" value="1"/>
</dbReference>
<dbReference type="InterPro" id="IPR029044">
    <property type="entry name" value="Nucleotide-diphossugar_trans"/>
</dbReference>
<keyword evidence="5" id="KW-1185">Reference proteome</keyword>
<dbReference type="SUPFAM" id="SSF53448">
    <property type="entry name" value="Nucleotide-diphospho-sugar transferases"/>
    <property type="match status" value="1"/>
</dbReference>
<evidence type="ECO:0000313" key="4">
    <source>
        <dbReference type="EnsemblProtists" id="EKX34511"/>
    </source>
</evidence>
<dbReference type="PANTHER" id="PTHR33604:SF3">
    <property type="entry name" value="OSJNBA0004B13.7 PROTEIN"/>
    <property type="match status" value="1"/>
</dbReference>
<reference evidence="5" key="2">
    <citation type="submission" date="2012-11" db="EMBL/GenBank/DDBJ databases">
        <authorList>
            <person name="Kuo A."/>
            <person name="Curtis B.A."/>
            <person name="Tanifuji G."/>
            <person name="Burki F."/>
            <person name="Gruber A."/>
            <person name="Irimia M."/>
            <person name="Maruyama S."/>
            <person name="Arias M.C."/>
            <person name="Ball S.G."/>
            <person name="Gile G.H."/>
            <person name="Hirakawa Y."/>
            <person name="Hopkins J.F."/>
            <person name="Rensing S.A."/>
            <person name="Schmutz J."/>
            <person name="Symeonidi A."/>
            <person name="Elias M."/>
            <person name="Eveleigh R.J."/>
            <person name="Herman E.K."/>
            <person name="Klute M.J."/>
            <person name="Nakayama T."/>
            <person name="Obornik M."/>
            <person name="Reyes-Prieto A."/>
            <person name="Armbrust E.V."/>
            <person name="Aves S.J."/>
            <person name="Beiko R.G."/>
            <person name="Coutinho P."/>
            <person name="Dacks J.B."/>
            <person name="Durnford D.G."/>
            <person name="Fast N.M."/>
            <person name="Green B.R."/>
            <person name="Grisdale C."/>
            <person name="Hempe F."/>
            <person name="Henrissat B."/>
            <person name="Hoppner M.P."/>
            <person name="Ishida K.-I."/>
            <person name="Kim E."/>
            <person name="Koreny L."/>
            <person name="Kroth P.G."/>
            <person name="Liu Y."/>
            <person name="Malik S.-B."/>
            <person name="Maier U.G."/>
            <person name="McRose D."/>
            <person name="Mock T."/>
            <person name="Neilson J.A."/>
            <person name="Onodera N.T."/>
            <person name="Poole A.M."/>
            <person name="Pritham E.J."/>
            <person name="Richards T.A."/>
            <person name="Rocap G."/>
            <person name="Roy S.W."/>
            <person name="Sarai C."/>
            <person name="Schaack S."/>
            <person name="Shirato S."/>
            <person name="Slamovits C.H."/>
            <person name="Spencer D.F."/>
            <person name="Suzuki S."/>
            <person name="Worden A.Z."/>
            <person name="Zauner S."/>
            <person name="Barry K."/>
            <person name="Bell C."/>
            <person name="Bharti A.K."/>
            <person name="Crow J.A."/>
            <person name="Grimwood J."/>
            <person name="Kramer R."/>
            <person name="Lindquist E."/>
            <person name="Lucas S."/>
            <person name="Salamov A."/>
            <person name="McFadden G.I."/>
            <person name="Lane C.E."/>
            <person name="Keeling P.J."/>
            <person name="Gray M.W."/>
            <person name="Grigoriev I.V."/>
            <person name="Archibald J.M."/>
        </authorList>
    </citation>
    <scope>NUCLEOTIDE SEQUENCE</scope>
    <source>
        <strain evidence="5">CCMP2712</strain>
    </source>
</reference>
<reference evidence="3 5" key="1">
    <citation type="journal article" date="2012" name="Nature">
        <title>Algal genomes reveal evolutionary mosaicism and the fate of nucleomorphs.</title>
        <authorList>
            <consortium name="DOE Joint Genome Institute"/>
            <person name="Curtis B.A."/>
            <person name="Tanifuji G."/>
            <person name="Burki F."/>
            <person name="Gruber A."/>
            <person name="Irimia M."/>
            <person name="Maruyama S."/>
            <person name="Arias M.C."/>
            <person name="Ball S.G."/>
            <person name="Gile G.H."/>
            <person name="Hirakawa Y."/>
            <person name="Hopkins J.F."/>
            <person name="Kuo A."/>
            <person name="Rensing S.A."/>
            <person name="Schmutz J."/>
            <person name="Symeonidi A."/>
            <person name="Elias M."/>
            <person name="Eveleigh R.J."/>
            <person name="Herman E.K."/>
            <person name="Klute M.J."/>
            <person name="Nakayama T."/>
            <person name="Obornik M."/>
            <person name="Reyes-Prieto A."/>
            <person name="Armbrust E.V."/>
            <person name="Aves S.J."/>
            <person name="Beiko R.G."/>
            <person name="Coutinho P."/>
            <person name="Dacks J.B."/>
            <person name="Durnford D.G."/>
            <person name="Fast N.M."/>
            <person name="Green B.R."/>
            <person name="Grisdale C.J."/>
            <person name="Hempel F."/>
            <person name="Henrissat B."/>
            <person name="Hoppner M.P."/>
            <person name="Ishida K."/>
            <person name="Kim E."/>
            <person name="Koreny L."/>
            <person name="Kroth P.G."/>
            <person name="Liu Y."/>
            <person name="Malik S.B."/>
            <person name="Maier U.G."/>
            <person name="McRose D."/>
            <person name="Mock T."/>
            <person name="Neilson J.A."/>
            <person name="Onodera N.T."/>
            <person name="Poole A.M."/>
            <person name="Pritham E.J."/>
            <person name="Richards T.A."/>
            <person name="Rocap G."/>
            <person name="Roy S.W."/>
            <person name="Sarai C."/>
            <person name="Schaack S."/>
            <person name="Shirato S."/>
            <person name="Slamovits C.H."/>
            <person name="Spencer D.F."/>
            <person name="Suzuki S."/>
            <person name="Worden A.Z."/>
            <person name="Zauner S."/>
            <person name="Barry K."/>
            <person name="Bell C."/>
            <person name="Bharti A.K."/>
            <person name="Crow J.A."/>
            <person name="Grimwood J."/>
            <person name="Kramer R."/>
            <person name="Lindquist E."/>
            <person name="Lucas S."/>
            <person name="Salamov A."/>
            <person name="McFadden G.I."/>
            <person name="Lane C.E."/>
            <person name="Keeling P.J."/>
            <person name="Gray M.W."/>
            <person name="Grigoriev I.V."/>
            <person name="Archibald J.M."/>
        </authorList>
    </citation>
    <scope>NUCLEOTIDE SEQUENCE</scope>
    <source>
        <strain evidence="3 5">CCMP2712</strain>
    </source>
</reference>
<dbReference type="EMBL" id="JH993108">
    <property type="protein sequence ID" value="EKX34511.1"/>
    <property type="molecule type" value="Genomic_DNA"/>
</dbReference>
<dbReference type="RefSeq" id="XP_005821491.1">
    <property type="nucleotide sequence ID" value="XM_005821434.1"/>
</dbReference>
<dbReference type="PaxDb" id="55529-EKX34511"/>
<evidence type="ECO:0000256" key="1">
    <source>
        <dbReference type="SAM" id="MobiDB-lite"/>
    </source>
</evidence>
<feature type="transmembrane region" description="Helical" evidence="2">
    <location>
        <begin position="6"/>
        <end position="25"/>
    </location>
</feature>
<dbReference type="GeneID" id="17291236"/>
<gene>
    <name evidence="3" type="ORF">GUITHDRAFT_147205</name>
</gene>
<protein>
    <submittedName>
        <fullName evidence="3 4">Uncharacterized protein</fullName>
    </submittedName>
</protein>
<keyword evidence="2" id="KW-0472">Membrane</keyword>
<reference evidence="4" key="3">
    <citation type="submission" date="2015-06" db="UniProtKB">
        <authorList>
            <consortium name="EnsemblProtists"/>
        </authorList>
    </citation>
    <scope>IDENTIFICATION</scope>
</reference>
<feature type="region of interest" description="Disordered" evidence="1">
    <location>
        <begin position="77"/>
        <end position="104"/>
    </location>
</feature>
<dbReference type="HOGENOM" id="CLU_624771_0_0_1"/>
<accession>L1IE12</accession>
<sequence length="439" mass="50184">MNRVATAVTSVLTLASMLFLGFMIFSRSEQRRMLVSSYQSGMEPGAQLESSVKELKKLLADIDARVGRIEQHLFSSGGSRTEVKSPAPVELVPPSGSAPSRHGGEVIISRKEPTSLSLFPRKNASAEALPKAAFESFRLVVLTCERARSLGRLLRSLVGAAYDGLPANLHVHQDRNSKGELDPEVKKVVDELAWPHGSKELHQWPKQVGIMGNWIDSWQPSQDSKELAIFLEDDLEVSRFFARWFLAAHKHFAHDESVSCFSAMRAQLRAADQRGEGLMENTVPETVRGFKYRLMGTWSFSPKAQHWFFFRQWFHKVSKISNFKPTVEGIIPSTWYEEFLRKGTQSSMWEMWYIRFMDQKQKFCVYPWVKYRRTLVANWREPGLHYSGPATMDYPVLTEWDPSLVQWPADVLTLGWDGHDMNEPRKIRGAPPLLEVIRK</sequence>
<dbReference type="EnsemblProtists" id="EKX34511">
    <property type="protein sequence ID" value="EKX34511"/>
    <property type="gene ID" value="GUITHDRAFT_147205"/>
</dbReference>
<name>L1IE12_GUITC</name>